<evidence type="ECO:0000256" key="5">
    <source>
        <dbReference type="ARBA" id="ARBA00022970"/>
    </source>
</evidence>
<comment type="similarity">
    <text evidence="1">Belongs to the ABC transporter superfamily.</text>
</comment>
<keyword evidence="4 7" id="KW-0067">ATP-binding</keyword>
<dbReference type="SMART" id="SM00382">
    <property type="entry name" value="AAA"/>
    <property type="match status" value="1"/>
</dbReference>
<gene>
    <name evidence="7" type="ORF">H8E19_18100</name>
</gene>
<dbReference type="GO" id="GO:0015807">
    <property type="term" value="P:L-amino acid transport"/>
    <property type="evidence" value="ECO:0007669"/>
    <property type="project" value="TreeGrafter"/>
</dbReference>
<evidence type="ECO:0000256" key="2">
    <source>
        <dbReference type="ARBA" id="ARBA00022448"/>
    </source>
</evidence>
<feature type="domain" description="ABC transporter" evidence="6">
    <location>
        <begin position="2"/>
        <end position="235"/>
    </location>
</feature>
<evidence type="ECO:0000256" key="3">
    <source>
        <dbReference type="ARBA" id="ARBA00022741"/>
    </source>
</evidence>
<dbReference type="PROSITE" id="PS50893">
    <property type="entry name" value="ABC_TRANSPORTER_2"/>
    <property type="match status" value="1"/>
</dbReference>
<comment type="caution">
    <text evidence="7">The sequence shown here is derived from an EMBL/GenBank/DDBJ whole genome shotgun (WGS) entry which is preliminary data.</text>
</comment>
<evidence type="ECO:0000313" key="8">
    <source>
        <dbReference type="Proteomes" id="UP000650524"/>
    </source>
</evidence>
<reference evidence="7 8" key="1">
    <citation type="submission" date="2020-08" db="EMBL/GenBank/DDBJ databases">
        <title>Bridging the membrane lipid divide: bacteria of the FCB group superphylum have the potential to synthesize archaeal ether lipids.</title>
        <authorList>
            <person name="Villanueva L."/>
            <person name="Von Meijenfeldt F.A.B."/>
            <person name="Westbye A.B."/>
            <person name="Yadav S."/>
            <person name="Hopmans E.C."/>
            <person name="Dutilh B.E."/>
            <person name="Sinninghe Damste J.S."/>
        </authorList>
    </citation>
    <scope>NUCLEOTIDE SEQUENCE [LARGE SCALE GENOMIC DNA]</scope>
    <source>
        <strain evidence="7">NIOZ-UU27</strain>
    </source>
</reference>
<dbReference type="PANTHER" id="PTHR43820:SF2">
    <property type="entry name" value="ABC TRANSPORTER ATP-BINDING PROTEIN"/>
    <property type="match status" value="1"/>
</dbReference>
<dbReference type="Gene3D" id="3.40.50.300">
    <property type="entry name" value="P-loop containing nucleotide triphosphate hydrolases"/>
    <property type="match status" value="1"/>
</dbReference>
<protein>
    <submittedName>
        <fullName evidence="7">ABC transporter ATP-binding protein</fullName>
    </submittedName>
</protein>
<dbReference type="AlphaFoldDB" id="A0A8J6N5W3"/>
<dbReference type="InterPro" id="IPR003439">
    <property type="entry name" value="ABC_transporter-like_ATP-bd"/>
</dbReference>
<sequence>MLRISELNVFYGQAHTLHDISLDVGSEDIVFVLGLNGMGKTTLLRAIMGLTPPRADGSVSFNGQEIIHMRPNQIALLGLGYVPQGRLLFPSLSVAEHLTLFYRNRSEKLEQKWTPESVYELFPALRDRSKISGTLLSGGEQQMLAIGRALVTNPKILIMDEPTEGLSPVIIHLILETCRKLRETGVGSLLSEQNMEVAAALADRALILETGRLVHESNMEDFANADELKDDMGKYLQF</sequence>
<dbReference type="InterPro" id="IPR017871">
    <property type="entry name" value="ABC_transporter-like_CS"/>
</dbReference>
<dbReference type="InterPro" id="IPR052156">
    <property type="entry name" value="BCAA_Transport_ATP-bd_LivF"/>
</dbReference>
<keyword evidence="3" id="KW-0547">Nucleotide-binding</keyword>
<keyword evidence="2" id="KW-0813">Transport</keyword>
<dbReference type="InterPro" id="IPR027417">
    <property type="entry name" value="P-loop_NTPase"/>
</dbReference>
<name>A0A8J6N5W3_9DELT</name>
<evidence type="ECO:0000313" key="7">
    <source>
        <dbReference type="EMBL" id="MBC8179320.1"/>
    </source>
</evidence>
<dbReference type="EMBL" id="JACNJD010000373">
    <property type="protein sequence ID" value="MBC8179320.1"/>
    <property type="molecule type" value="Genomic_DNA"/>
</dbReference>
<evidence type="ECO:0000256" key="4">
    <source>
        <dbReference type="ARBA" id="ARBA00022840"/>
    </source>
</evidence>
<accession>A0A8J6N5W3</accession>
<dbReference type="Pfam" id="PF00005">
    <property type="entry name" value="ABC_tran"/>
    <property type="match status" value="1"/>
</dbReference>
<dbReference type="SUPFAM" id="SSF52540">
    <property type="entry name" value="P-loop containing nucleoside triphosphate hydrolases"/>
    <property type="match status" value="1"/>
</dbReference>
<keyword evidence="5" id="KW-0029">Amino-acid transport</keyword>
<dbReference type="GO" id="GO:0015658">
    <property type="term" value="F:branched-chain amino acid transmembrane transporter activity"/>
    <property type="evidence" value="ECO:0007669"/>
    <property type="project" value="TreeGrafter"/>
</dbReference>
<dbReference type="CDD" id="cd03224">
    <property type="entry name" value="ABC_TM1139_LivF_branched"/>
    <property type="match status" value="1"/>
</dbReference>
<dbReference type="InterPro" id="IPR003593">
    <property type="entry name" value="AAA+_ATPase"/>
</dbReference>
<dbReference type="Proteomes" id="UP000650524">
    <property type="component" value="Unassembled WGS sequence"/>
</dbReference>
<evidence type="ECO:0000259" key="6">
    <source>
        <dbReference type="PROSITE" id="PS50893"/>
    </source>
</evidence>
<dbReference type="GO" id="GO:0005524">
    <property type="term" value="F:ATP binding"/>
    <property type="evidence" value="ECO:0007669"/>
    <property type="project" value="UniProtKB-KW"/>
</dbReference>
<dbReference type="GO" id="GO:0016887">
    <property type="term" value="F:ATP hydrolysis activity"/>
    <property type="evidence" value="ECO:0007669"/>
    <property type="project" value="InterPro"/>
</dbReference>
<organism evidence="7 8">
    <name type="scientific">Candidatus Desulfacyla euxinica</name>
    <dbReference type="NCBI Taxonomy" id="2841693"/>
    <lineage>
        <taxon>Bacteria</taxon>
        <taxon>Deltaproteobacteria</taxon>
        <taxon>Candidatus Desulfacyla</taxon>
    </lineage>
</organism>
<proteinExistence type="inferred from homology"/>
<dbReference type="PROSITE" id="PS00211">
    <property type="entry name" value="ABC_TRANSPORTER_1"/>
    <property type="match status" value="1"/>
</dbReference>
<dbReference type="PANTHER" id="PTHR43820">
    <property type="entry name" value="HIGH-AFFINITY BRANCHED-CHAIN AMINO ACID TRANSPORT ATP-BINDING PROTEIN LIVF"/>
    <property type="match status" value="1"/>
</dbReference>
<evidence type="ECO:0000256" key="1">
    <source>
        <dbReference type="ARBA" id="ARBA00005417"/>
    </source>
</evidence>